<dbReference type="SUPFAM" id="SSF48726">
    <property type="entry name" value="Immunoglobulin"/>
    <property type="match status" value="1"/>
</dbReference>
<dbReference type="OrthoDB" id="8439679at2759"/>
<evidence type="ECO:0000313" key="4">
    <source>
        <dbReference type="RefSeq" id="XP_028249614.1"/>
    </source>
</evidence>
<evidence type="ECO:0000313" key="3">
    <source>
        <dbReference type="Proteomes" id="UP000515145"/>
    </source>
</evidence>
<name>A0A6P7HM16_9TELE</name>
<keyword evidence="1" id="KW-0812">Transmembrane</keyword>
<keyword evidence="1" id="KW-1133">Transmembrane helix</keyword>
<evidence type="ECO:0000256" key="1">
    <source>
        <dbReference type="SAM" id="Phobius"/>
    </source>
</evidence>
<feature type="signal peptide" evidence="2">
    <location>
        <begin position="1"/>
        <end position="23"/>
    </location>
</feature>
<proteinExistence type="predicted"/>
<keyword evidence="3" id="KW-1185">Reference proteome</keyword>
<organism evidence="3 4">
    <name type="scientific">Parambassis ranga</name>
    <name type="common">Indian glassy fish</name>
    <dbReference type="NCBI Taxonomy" id="210632"/>
    <lineage>
        <taxon>Eukaryota</taxon>
        <taxon>Metazoa</taxon>
        <taxon>Chordata</taxon>
        <taxon>Craniata</taxon>
        <taxon>Vertebrata</taxon>
        <taxon>Euteleostomi</taxon>
        <taxon>Actinopterygii</taxon>
        <taxon>Neopterygii</taxon>
        <taxon>Teleostei</taxon>
        <taxon>Neoteleostei</taxon>
        <taxon>Acanthomorphata</taxon>
        <taxon>Ovalentaria</taxon>
        <taxon>Ambassidae</taxon>
        <taxon>Parambassis</taxon>
    </lineage>
</organism>
<dbReference type="GeneID" id="114426419"/>
<dbReference type="InParanoid" id="A0A6P7HM16"/>
<sequence length="218" mass="25409">MNTCNFNLFFILTVRFIFYQSHGFHVIQPQNRTINPDNSVTISCEHDSTAPDSSVVDVRLYRINPNGQKFIIYQKGMKNSKNILMYSENSNKFIFIMLNNVPEAINATYECEITVQENEIDYTNRGKPTQLLHGEKKTEERCHPPPSFPPPRPQPPLLRWILIGLLALMFLYSTFITCFYIRLVMNINNDCEDSTYVEMRKTPVPRSQHYEIHAAYCS</sequence>
<evidence type="ECO:0000256" key="2">
    <source>
        <dbReference type="SAM" id="SignalP"/>
    </source>
</evidence>
<dbReference type="Proteomes" id="UP000515145">
    <property type="component" value="Chromosome 21"/>
</dbReference>
<accession>A0A6P7HM16</accession>
<dbReference type="InterPro" id="IPR036179">
    <property type="entry name" value="Ig-like_dom_sf"/>
</dbReference>
<feature type="transmembrane region" description="Helical" evidence="1">
    <location>
        <begin position="157"/>
        <end position="181"/>
    </location>
</feature>
<dbReference type="AlphaFoldDB" id="A0A6P7HM16"/>
<reference evidence="4" key="1">
    <citation type="submission" date="2025-08" db="UniProtKB">
        <authorList>
            <consortium name="RefSeq"/>
        </authorList>
    </citation>
    <scope>IDENTIFICATION</scope>
</reference>
<gene>
    <name evidence="4" type="primary">LOC114426419</name>
</gene>
<feature type="chain" id="PRO_5028207608" evidence="2">
    <location>
        <begin position="24"/>
        <end position="218"/>
    </location>
</feature>
<dbReference type="InterPro" id="IPR013783">
    <property type="entry name" value="Ig-like_fold"/>
</dbReference>
<keyword evidence="2" id="KW-0732">Signal</keyword>
<keyword evidence="1" id="KW-0472">Membrane</keyword>
<protein>
    <submittedName>
        <fullName evidence="4">Uncharacterized protein LOC114426419</fullName>
    </submittedName>
</protein>
<dbReference type="Gene3D" id="2.60.40.10">
    <property type="entry name" value="Immunoglobulins"/>
    <property type="match status" value="1"/>
</dbReference>
<dbReference type="RefSeq" id="XP_028249614.1">
    <property type="nucleotide sequence ID" value="XM_028393813.1"/>
</dbReference>